<evidence type="ECO:0000256" key="6">
    <source>
        <dbReference type="ARBA" id="ARBA00022781"/>
    </source>
</evidence>
<dbReference type="HAMAP" id="MF_01398">
    <property type="entry name" value="ATP_synth_b_bprime"/>
    <property type="match status" value="1"/>
</dbReference>
<evidence type="ECO:0000313" key="17">
    <source>
        <dbReference type="Proteomes" id="UP001321861"/>
    </source>
</evidence>
<dbReference type="InterPro" id="IPR050059">
    <property type="entry name" value="ATP_synthase_B_chain"/>
</dbReference>
<keyword evidence="9 13" id="KW-0472">Membrane</keyword>
<dbReference type="Proteomes" id="UP001321861">
    <property type="component" value="Chromosome"/>
</dbReference>
<keyword evidence="6 13" id="KW-0375">Hydrogen ion transport</keyword>
<dbReference type="PANTHER" id="PTHR33445">
    <property type="entry name" value="ATP SYNTHASE SUBUNIT B', CHLOROPLASTIC"/>
    <property type="match status" value="1"/>
</dbReference>
<proteinExistence type="inferred from homology"/>
<dbReference type="CDD" id="cd06503">
    <property type="entry name" value="ATP-synt_Fo_b"/>
    <property type="match status" value="1"/>
</dbReference>
<evidence type="ECO:0000256" key="13">
    <source>
        <dbReference type="HAMAP-Rule" id="MF_01398"/>
    </source>
</evidence>
<reference evidence="16 17" key="1">
    <citation type="journal article" date="2023" name="Microbiol. Spectr.">
        <title>Symbiosis of Carpenter Bees with Uncharacterized Lactic Acid Bacteria Showing NAD Auxotrophy.</title>
        <authorList>
            <person name="Kawasaki S."/>
            <person name="Ozawa K."/>
            <person name="Mori T."/>
            <person name="Yamamoto A."/>
            <person name="Ito M."/>
            <person name="Ohkuma M."/>
            <person name="Sakamoto M."/>
            <person name="Matsutani M."/>
        </authorList>
    </citation>
    <scope>NUCLEOTIDE SEQUENCE [LARGE SCALE GENOMIC DNA]</scope>
    <source>
        <strain evidence="16 17">XA3</strain>
    </source>
</reference>
<dbReference type="GO" id="GO:0046961">
    <property type="term" value="F:proton-transporting ATPase activity, rotational mechanism"/>
    <property type="evidence" value="ECO:0007669"/>
    <property type="project" value="TreeGrafter"/>
</dbReference>
<evidence type="ECO:0000256" key="2">
    <source>
        <dbReference type="ARBA" id="ARBA00022448"/>
    </source>
</evidence>
<evidence type="ECO:0000256" key="9">
    <source>
        <dbReference type="ARBA" id="ARBA00023136"/>
    </source>
</evidence>
<evidence type="ECO:0000256" key="1">
    <source>
        <dbReference type="ARBA" id="ARBA00005513"/>
    </source>
</evidence>
<keyword evidence="7 13" id="KW-1133">Transmembrane helix</keyword>
<comment type="subunit">
    <text evidence="13">F-type ATPases have 2 components, F(1) - the catalytic core - and F(0) - the membrane proton channel. F(1) has five subunits: alpha(3), beta(3), gamma(1), delta(1), epsilon(1). F(0) has three main subunits: a(1), b(2) and c(10-14). The alpha and beta chains form an alternating ring which encloses part of the gamma chain. F(1) is attached to F(0) by a central stalk formed by the gamma and epsilon chains, while a peripheral stalk is formed by the delta and b chains.</text>
</comment>
<evidence type="ECO:0000256" key="8">
    <source>
        <dbReference type="ARBA" id="ARBA00023065"/>
    </source>
</evidence>
<keyword evidence="3 13" id="KW-1003">Cell membrane</keyword>
<organism evidence="16 17">
    <name type="scientific">Xylocopilactobacillus apicola</name>
    <dbReference type="NCBI Taxonomy" id="2932184"/>
    <lineage>
        <taxon>Bacteria</taxon>
        <taxon>Bacillati</taxon>
        <taxon>Bacillota</taxon>
        <taxon>Bacilli</taxon>
        <taxon>Lactobacillales</taxon>
        <taxon>Lactobacillaceae</taxon>
        <taxon>Xylocopilactobacillus</taxon>
    </lineage>
</organism>
<dbReference type="EMBL" id="AP026802">
    <property type="protein sequence ID" value="BDR58271.1"/>
    <property type="molecule type" value="Genomic_DNA"/>
</dbReference>
<evidence type="ECO:0000256" key="10">
    <source>
        <dbReference type="ARBA" id="ARBA00023310"/>
    </source>
</evidence>
<dbReference type="GO" id="GO:0045259">
    <property type="term" value="C:proton-transporting ATP synthase complex"/>
    <property type="evidence" value="ECO:0007669"/>
    <property type="project" value="UniProtKB-KW"/>
</dbReference>
<gene>
    <name evidence="13 16" type="primary">atpF</name>
    <name evidence="16" type="ORF">XA3_07120</name>
</gene>
<evidence type="ECO:0000256" key="5">
    <source>
        <dbReference type="ARBA" id="ARBA00022692"/>
    </source>
</evidence>
<keyword evidence="17" id="KW-1185">Reference proteome</keyword>
<keyword evidence="5 13" id="KW-0812">Transmembrane</keyword>
<dbReference type="GO" id="GO:0046933">
    <property type="term" value="F:proton-transporting ATP synthase activity, rotational mechanism"/>
    <property type="evidence" value="ECO:0007669"/>
    <property type="project" value="UniProtKB-UniRule"/>
</dbReference>
<evidence type="ECO:0000313" key="16">
    <source>
        <dbReference type="EMBL" id="BDR58271.1"/>
    </source>
</evidence>
<comment type="function">
    <text evidence="11 13">F(1)F(0) ATP synthase produces ATP from ADP in the presence of a proton or sodium gradient. F-type ATPases consist of two structural domains, F(1) containing the extramembraneous catalytic core and F(0) containing the membrane proton channel, linked together by a central stalk and a peripheral stalk. During catalysis, ATP synthesis in the catalytic domain of F(1) is coupled via a rotary mechanism of the central stalk subunits to proton translocation.</text>
</comment>
<comment type="function">
    <text evidence="13">Component of the F(0) channel, it forms part of the peripheral stalk, linking F(1) to F(0).</text>
</comment>
<dbReference type="InterPro" id="IPR005864">
    <property type="entry name" value="ATP_synth_F0_bsu_bac"/>
</dbReference>
<comment type="similarity">
    <text evidence="1 13 14">Belongs to the ATPase B chain family.</text>
</comment>
<dbReference type="GO" id="GO:0012505">
    <property type="term" value="C:endomembrane system"/>
    <property type="evidence" value="ECO:0007669"/>
    <property type="project" value="UniProtKB-SubCell"/>
</dbReference>
<dbReference type="KEGG" id="xap:XA3_07120"/>
<accession>A0AAU9D7A8</accession>
<name>A0AAU9D7A8_9LACO</name>
<protein>
    <recommendedName>
        <fullName evidence="13">ATP synthase subunit b</fullName>
    </recommendedName>
    <alternativeName>
        <fullName evidence="13">ATP synthase F(0) sector subunit b</fullName>
    </alternativeName>
    <alternativeName>
        <fullName evidence="13">ATPase subunit I</fullName>
    </alternativeName>
    <alternativeName>
        <fullName evidence="13">F-type ATPase subunit b</fullName>
        <shortName evidence="13">F-ATPase subunit b</shortName>
    </alternativeName>
</protein>
<dbReference type="AlphaFoldDB" id="A0AAU9D7A8"/>
<dbReference type="SUPFAM" id="SSF81573">
    <property type="entry name" value="F1F0 ATP synthase subunit B, membrane domain"/>
    <property type="match status" value="1"/>
</dbReference>
<sequence>MLNLGMEPLEIGDTLLLLVTLIIMIYLIGKFAYGPVNKMLEDRRNKINDDLDHAQSEREKASELAAQRQKEVDSSRDEASSIIAKAEKDGQKQKAGIIEQAHEEAANIQKRAKDDLASQKDQMLDQVKNNLVEVSTKMAANILKDQIDEDKQKQSIDDFLQKIEASK</sequence>
<feature type="transmembrane region" description="Helical" evidence="13">
    <location>
        <begin position="15"/>
        <end position="36"/>
    </location>
</feature>
<comment type="subcellular location">
    <subcellularLocation>
        <location evidence="13">Cell membrane</location>
        <topology evidence="13">Single-pass membrane protein</topology>
    </subcellularLocation>
    <subcellularLocation>
        <location evidence="12">Endomembrane system</location>
        <topology evidence="12">Single-pass membrane protein</topology>
    </subcellularLocation>
</comment>
<keyword evidence="2 13" id="KW-0813">Transport</keyword>
<evidence type="ECO:0000256" key="4">
    <source>
        <dbReference type="ARBA" id="ARBA00022547"/>
    </source>
</evidence>
<dbReference type="InterPro" id="IPR028987">
    <property type="entry name" value="ATP_synth_B-like_membr_sf"/>
</dbReference>
<evidence type="ECO:0000256" key="15">
    <source>
        <dbReference type="SAM" id="MobiDB-lite"/>
    </source>
</evidence>
<feature type="region of interest" description="Disordered" evidence="15">
    <location>
        <begin position="54"/>
        <end position="88"/>
    </location>
</feature>
<dbReference type="PANTHER" id="PTHR33445:SF1">
    <property type="entry name" value="ATP SYNTHASE SUBUNIT B"/>
    <property type="match status" value="1"/>
</dbReference>
<dbReference type="RefSeq" id="WP_317636186.1">
    <property type="nucleotide sequence ID" value="NZ_AP026802.1"/>
</dbReference>
<evidence type="ECO:0000256" key="11">
    <source>
        <dbReference type="ARBA" id="ARBA00025198"/>
    </source>
</evidence>
<dbReference type="NCBIfam" id="TIGR01144">
    <property type="entry name" value="ATP_synt_b"/>
    <property type="match status" value="1"/>
</dbReference>
<evidence type="ECO:0000256" key="12">
    <source>
        <dbReference type="ARBA" id="ARBA00037847"/>
    </source>
</evidence>
<keyword evidence="4 13" id="KW-0138">CF(0)</keyword>
<dbReference type="InterPro" id="IPR002146">
    <property type="entry name" value="ATP_synth_b/b'su_bac/chlpt"/>
</dbReference>
<dbReference type="Gene3D" id="6.10.250.1580">
    <property type="match status" value="1"/>
</dbReference>
<keyword evidence="10 13" id="KW-0066">ATP synthesis</keyword>
<evidence type="ECO:0000256" key="7">
    <source>
        <dbReference type="ARBA" id="ARBA00022989"/>
    </source>
</evidence>
<evidence type="ECO:0000256" key="3">
    <source>
        <dbReference type="ARBA" id="ARBA00022475"/>
    </source>
</evidence>
<evidence type="ECO:0000256" key="14">
    <source>
        <dbReference type="RuleBase" id="RU003848"/>
    </source>
</evidence>
<keyword evidence="8 13" id="KW-0406">Ion transport</keyword>
<dbReference type="GO" id="GO:0005886">
    <property type="term" value="C:plasma membrane"/>
    <property type="evidence" value="ECO:0007669"/>
    <property type="project" value="UniProtKB-SubCell"/>
</dbReference>
<dbReference type="Pfam" id="PF00430">
    <property type="entry name" value="ATP-synt_B"/>
    <property type="match status" value="1"/>
</dbReference>